<dbReference type="InParanoid" id="B3SCM5"/>
<dbReference type="AlphaFoldDB" id="B3SCM5"/>
<dbReference type="GeneID" id="6759187"/>
<dbReference type="SUPFAM" id="SSF52058">
    <property type="entry name" value="L domain-like"/>
    <property type="match status" value="1"/>
</dbReference>
<dbReference type="InterPro" id="IPR032675">
    <property type="entry name" value="LRR_dom_sf"/>
</dbReference>
<dbReference type="EMBL" id="DS985271">
    <property type="protein sequence ID" value="EDV19542.1"/>
    <property type="molecule type" value="Genomic_DNA"/>
</dbReference>
<dbReference type="Proteomes" id="UP000009022">
    <property type="component" value="Unassembled WGS sequence"/>
</dbReference>
<dbReference type="RefSeq" id="XP_002117974.1">
    <property type="nucleotide sequence ID" value="XM_002117938.1"/>
</dbReference>
<proteinExistence type="predicted"/>
<evidence type="ECO:0000313" key="1">
    <source>
        <dbReference type="EMBL" id="EDV19542.1"/>
    </source>
</evidence>
<accession>B3SCM5</accession>
<gene>
    <name evidence="1" type="ORF">TRIADDRAFT_62029</name>
</gene>
<dbReference type="PhylomeDB" id="B3SCM5"/>
<dbReference type="KEGG" id="tad:TRIADDRAFT_62029"/>
<dbReference type="InterPro" id="IPR001611">
    <property type="entry name" value="Leu-rich_rpt"/>
</dbReference>
<organism evidence="1 2">
    <name type="scientific">Trichoplax adhaerens</name>
    <name type="common">Trichoplax reptans</name>
    <dbReference type="NCBI Taxonomy" id="10228"/>
    <lineage>
        <taxon>Eukaryota</taxon>
        <taxon>Metazoa</taxon>
        <taxon>Placozoa</taxon>
        <taxon>Uniplacotomia</taxon>
        <taxon>Trichoplacea</taxon>
        <taxon>Trichoplacidae</taxon>
        <taxon>Trichoplax</taxon>
    </lineage>
</organism>
<dbReference type="OrthoDB" id="6113917at2759"/>
<dbReference type="PROSITE" id="PS51450">
    <property type="entry name" value="LRR"/>
    <property type="match status" value="1"/>
</dbReference>
<evidence type="ECO:0000313" key="2">
    <source>
        <dbReference type="Proteomes" id="UP000009022"/>
    </source>
</evidence>
<dbReference type="CTD" id="6759187"/>
<dbReference type="Pfam" id="PF13855">
    <property type="entry name" value="LRR_8"/>
    <property type="match status" value="1"/>
</dbReference>
<reference evidence="1 2" key="1">
    <citation type="journal article" date="2008" name="Nature">
        <title>The Trichoplax genome and the nature of placozoans.</title>
        <authorList>
            <person name="Srivastava M."/>
            <person name="Begovic E."/>
            <person name="Chapman J."/>
            <person name="Putnam N.H."/>
            <person name="Hellsten U."/>
            <person name="Kawashima T."/>
            <person name="Kuo A."/>
            <person name="Mitros T."/>
            <person name="Salamov A."/>
            <person name="Carpenter M.L."/>
            <person name="Signorovitch A.Y."/>
            <person name="Moreno M.A."/>
            <person name="Kamm K."/>
            <person name="Grimwood J."/>
            <person name="Schmutz J."/>
            <person name="Shapiro H."/>
            <person name="Grigoriev I.V."/>
            <person name="Buss L.W."/>
            <person name="Schierwater B."/>
            <person name="Dellaporta S.L."/>
            <person name="Rokhsar D.S."/>
        </authorList>
    </citation>
    <scope>NUCLEOTIDE SEQUENCE [LARGE SCALE GENOMIC DNA]</scope>
    <source>
        <strain evidence="1 2">Grell-BS-1999</strain>
    </source>
</reference>
<dbReference type="Gene3D" id="3.80.10.10">
    <property type="entry name" value="Ribonuclease Inhibitor"/>
    <property type="match status" value="1"/>
</dbReference>
<name>B3SCM5_TRIAD</name>
<dbReference type="HOGENOM" id="CLU_1344808_0_0_1"/>
<protein>
    <submittedName>
        <fullName evidence="1">Uncharacterized protein</fullName>
    </submittedName>
</protein>
<sequence>MDSSEVILSFSMSLRSVNHNNISGFSPSCSEIFSSIKDSLDISYNNLVSNGINIYKEVLMKLAKLPPTLSIGHNNLSLSAIKEIIRGFYITNYCVSPIGPNDDAKCFIYSIDLSYSKLTEIPSNIFVHLRGFLRVLNLNNNAIKHFDASAIFRDSEKNLQELHLAHNAIAEVTNPNNVQFNALKIICESIFLTRSVLCGIYVGT</sequence>
<keyword evidence="2" id="KW-1185">Reference proteome</keyword>